<evidence type="ECO:0000256" key="1">
    <source>
        <dbReference type="SAM" id="Phobius"/>
    </source>
</evidence>
<gene>
    <name evidence="3" type="ORF">BDV98DRAFT_512112</name>
</gene>
<feature type="signal peptide" evidence="2">
    <location>
        <begin position="1"/>
        <end position="23"/>
    </location>
</feature>
<feature type="transmembrane region" description="Helical" evidence="1">
    <location>
        <begin position="123"/>
        <end position="143"/>
    </location>
</feature>
<proteinExistence type="predicted"/>
<dbReference type="Proteomes" id="UP000305067">
    <property type="component" value="Unassembled WGS sequence"/>
</dbReference>
<accession>A0A5C3Q947</accession>
<keyword evidence="1" id="KW-1133">Transmembrane helix</keyword>
<dbReference type="Pfam" id="PF14087">
    <property type="entry name" value="DUF4267"/>
    <property type="match status" value="1"/>
</dbReference>
<keyword evidence="4" id="KW-1185">Reference proteome</keyword>
<feature type="chain" id="PRO_5022997525" evidence="2">
    <location>
        <begin position="24"/>
        <end position="145"/>
    </location>
</feature>
<keyword evidence="1" id="KW-0472">Membrane</keyword>
<organism evidence="3 4">
    <name type="scientific">Pterulicium gracile</name>
    <dbReference type="NCBI Taxonomy" id="1884261"/>
    <lineage>
        <taxon>Eukaryota</taxon>
        <taxon>Fungi</taxon>
        <taxon>Dikarya</taxon>
        <taxon>Basidiomycota</taxon>
        <taxon>Agaricomycotina</taxon>
        <taxon>Agaricomycetes</taxon>
        <taxon>Agaricomycetidae</taxon>
        <taxon>Agaricales</taxon>
        <taxon>Pleurotineae</taxon>
        <taxon>Pterulaceae</taxon>
        <taxon>Pterulicium</taxon>
    </lineage>
</organism>
<reference evidence="3 4" key="1">
    <citation type="journal article" date="2019" name="Nat. Ecol. Evol.">
        <title>Megaphylogeny resolves global patterns of mushroom evolution.</title>
        <authorList>
            <person name="Varga T."/>
            <person name="Krizsan K."/>
            <person name="Foldi C."/>
            <person name="Dima B."/>
            <person name="Sanchez-Garcia M."/>
            <person name="Sanchez-Ramirez S."/>
            <person name="Szollosi G.J."/>
            <person name="Szarkandi J.G."/>
            <person name="Papp V."/>
            <person name="Albert L."/>
            <person name="Andreopoulos W."/>
            <person name="Angelini C."/>
            <person name="Antonin V."/>
            <person name="Barry K.W."/>
            <person name="Bougher N.L."/>
            <person name="Buchanan P."/>
            <person name="Buyck B."/>
            <person name="Bense V."/>
            <person name="Catcheside P."/>
            <person name="Chovatia M."/>
            <person name="Cooper J."/>
            <person name="Damon W."/>
            <person name="Desjardin D."/>
            <person name="Finy P."/>
            <person name="Geml J."/>
            <person name="Haridas S."/>
            <person name="Hughes K."/>
            <person name="Justo A."/>
            <person name="Karasinski D."/>
            <person name="Kautmanova I."/>
            <person name="Kiss B."/>
            <person name="Kocsube S."/>
            <person name="Kotiranta H."/>
            <person name="LaButti K.M."/>
            <person name="Lechner B.E."/>
            <person name="Liimatainen K."/>
            <person name="Lipzen A."/>
            <person name="Lukacs Z."/>
            <person name="Mihaltcheva S."/>
            <person name="Morgado L.N."/>
            <person name="Niskanen T."/>
            <person name="Noordeloos M.E."/>
            <person name="Ohm R.A."/>
            <person name="Ortiz-Santana B."/>
            <person name="Ovrebo C."/>
            <person name="Racz N."/>
            <person name="Riley R."/>
            <person name="Savchenko A."/>
            <person name="Shiryaev A."/>
            <person name="Soop K."/>
            <person name="Spirin V."/>
            <person name="Szebenyi C."/>
            <person name="Tomsovsky M."/>
            <person name="Tulloss R.E."/>
            <person name="Uehling J."/>
            <person name="Grigoriev I.V."/>
            <person name="Vagvolgyi C."/>
            <person name="Papp T."/>
            <person name="Martin F.M."/>
            <person name="Miettinen O."/>
            <person name="Hibbett D.S."/>
            <person name="Nagy L.G."/>
        </authorList>
    </citation>
    <scope>NUCLEOTIDE SEQUENCE [LARGE SCALE GENOMIC DNA]</scope>
    <source>
        <strain evidence="3 4">CBS 309.79</strain>
    </source>
</reference>
<keyword evidence="2" id="KW-0732">Signal</keyword>
<dbReference type="AlphaFoldDB" id="A0A5C3Q947"/>
<name>A0A5C3Q947_9AGAR</name>
<dbReference type="InterPro" id="IPR025363">
    <property type="entry name" value="DUF4267"/>
</dbReference>
<evidence type="ECO:0000313" key="3">
    <source>
        <dbReference type="EMBL" id="TFK98585.1"/>
    </source>
</evidence>
<feature type="transmembrane region" description="Helical" evidence="1">
    <location>
        <begin position="98"/>
        <end position="117"/>
    </location>
</feature>
<feature type="transmembrane region" description="Helical" evidence="1">
    <location>
        <begin position="65"/>
        <end position="86"/>
    </location>
</feature>
<dbReference type="OrthoDB" id="5594884at2759"/>
<protein>
    <submittedName>
        <fullName evidence="3">Uncharacterized protein</fullName>
    </submittedName>
</protein>
<dbReference type="EMBL" id="ML178839">
    <property type="protein sequence ID" value="TFK98585.1"/>
    <property type="molecule type" value="Genomic_DNA"/>
</dbReference>
<keyword evidence="1" id="KW-0812">Transmembrane</keyword>
<evidence type="ECO:0000313" key="4">
    <source>
        <dbReference type="Proteomes" id="UP000305067"/>
    </source>
</evidence>
<evidence type="ECO:0000256" key="2">
    <source>
        <dbReference type="SAM" id="SignalP"/>
    </source>
</evidence>
<sequence>MALLTTSFKLVSLFFALSAVGTGLQALLDPLGFSRSFGVPNGPNTSTPRPATSTAHNNNNNNNPLLPYVSLMGVRQLATGLTLLLFASLGKWAEMAMILGILGFVVACTDGYFLFKAGNERQALFHALPGALIASLAMAYAVLRE</sequence>